<keyword evidence="23" id="KW-1185">Reference proteome</keyword>
<evidence type="ECO:0000256" key="16">
    <source>
        <dbReference type="ARBA" id="ARBA00034000"/>
    </source>
</evidence>
<dbReference type="GO" id="GO:0008955">
    <property type="term" value="F:peptidoglycan glycosyltransferase activity"/>
    <property type="evidence" value="ECO:0007669"/>
    <property type="project" value="UniProtKB-EC"/>
</dbReference>
<keyword evidence="11" id="KW-0573">Peptidoglycan synthesis</keyword>
<dbReference type="SUPFAM" id="SSF56601">
    <property type="entry name" value="beta-lactamase/transpeptidase-like"/>
    <property type="match status" value="1"/>
</dbReference>
<keyword evidence="13 19" id="KW-0472">Membrane</keyword>
<dbReference type="OrthoDB" id="9766909at2"/>
<protein>
    <submittedName>
        <fullName evidence="22">PBP1A family penicillin-binding protein</fullName>
    </submittedName>
</protein>
<dbReference type="PANTHER" id="PTHR32282:SF32">
    <property type="entry name" value="PENICILLIN-BINDING PROTEIN 2A"/>
    <property type="match status" value="1"/>
</dbReference>
<dbReference type="InterPro" id="IPR036950">
    <property type="entry name" value="PBP_transglycosylase"/>
</dbReference>
<dbReference type="GO" id="GO:0008360">
    <property type="term" value="P:regulation of cell shape"/>
    <property type="evidence" value="ECO:0007669"/>
    <property type="project" value="UniProtKB-KW"/>
</dbReference>
<evidence type="ECO:0000256" key="8">
    <source>
        <dbReference type="ARBA" id="ARBA00022692"/>
    </source>
</evidence>
<dbReference type="InterPro" id="IPR001460">
    <property type="entry name" value="PCN-bd_Tpept"/>
</dbReference>
<comment type="caution">
    <text evidence="22">The sequence shown here is derived from an EMBL/GenBank/DDBJ whole genome shotgun (WGS) entry which is preliminary data.</text>
</comment>
<dbReference type="Gene3D" id="1.10.3810.10">
    <property type="entry name" value="Biosynthetic peptidoglycan transglycosylase-like"/>
    <property type="match status" value="1"/>
</dbReference>
<evidence type="ECO:0000313" key="23">
    <source>
        <dbReference type="Proteomes" id="UP000282311"/>
    </source>
</evidence>
<evidence type="ECO:0000256" key="9">
    <source>
        <dbReference type="ARBA" id="ARBA00022801"/>
    </source>
</evidence>
<keyword evidence="12 19" id="KW-1133">Transmembrane helix</keyword>
<dbReference type="Proteomes" id="UP000282311">
    <property type="component" value="Unassembled WGS sequence"/>
</dbReference>
<evidence type="ECO:0000256" key="12">
    <source>
        <dbReference type="ARBA" id="ARBA00022989"/>
    </source>
</evidence>
<gene>
    <name evidence="22" type="ORF">D7M11_20695</name>
</gene>
<evidence type="ECO:0000256" key="10">
    <source>
        <dbReference type="ARBA" id="ARBA00022960"/>
    </source>
</evidence>
<evidence type="ECO:0000256" key="15">
    <source>
        <dbReference type="ARBA" id="ARBA00023316"/>
    </source>
</evidence>
<evidence type="ECO:0000256" key="5">
    <source>
        <dbReference type="ARBA" id="ARBA00022670"/>
    </source>
</evidence>
<dbReference type="GO" id="GO:0008658">
    <property type="term" value="F:penicillin binding"/>
    <property type="evidence" value="ECO:0007669"/>
    <property type="project" value="InterPro"/>
</dbReference>
<keyword evidence="4" id="KW-0121">Carboxypeptidase</keyword>
<proteinExistence type="inferred from homology"/>
<keyword evidence="15" id="KW-0961">Cell wall biogenesis/degradation</keyword>
<feature type="domain" description="Penicillin-binding protein transpeptidase" evidence="20">
    <location>
        <begin position="346"/>
        <end position="626"/>
    </location>
</feature>
<dbReference type="NCBIfam" id="TIGR02074">
    <property type="entry name" value="PBP_1a_fam"/>
    <property type="match status" value="1"/>
</dbReference>
<evidence type="ECO:0000256" key="18">
    <source>
        <dbReference type="SAM" id="MobiDB-lite"/>
    </source>
</evidence>
<comment type="similarity">
    <text evidence="2">In the N-terminal section; belongs to the glycosyltransferase 51 family.</text>
</comment>
<feature type="region of interest" description="Disordered" evidence="18">
    <location>
        <begin position="640"/>
        <end position="701"/>
    </location>
</feature>
<dbReference type="GO" id="GO:0006508">
    <property type="term" value="P:proteolysis"/>
    <property type="evidence" value="ECO:0007669"/>
    <property type="project" value="UniProtKB-KW"/>
</dbReference>
<evidence type="ECO:0000256" key="3">
    <source>
        <dbReference type="ARBA" id="ARBA00022475"/>
    </source>
</evidence>
<keyword evidence="8 19" id="KW-0812">Transmembrane</keyword>
<dbReference type="InterPro" id="IPR012338">
    <property type="entry name" value="Beta-lactam/transpept-like"/>
</dbReference>
<dbReference type="Pfam" id="PF00912">
    <property type="entry name" value="Transgly"/>
    <property type="match status" value="1"/>
</dbReference>
<feature type="region of interest" description="Disordered" evidence="18">
    <location>
        <begin position="1"/>
        <end position="23"/>
    </location>
</feature>
<evidence type="ECO:0000256" key="17">
    <source>
        <dbReference type="ARBA" id="ARBA00049902"/>
    </source>
</evidence>
<dbReference type="InterPro" id="IPR050396">
    <property type="entry name" value="Glycosyltr_51/Transpeptidase"/>
</dbReference>
<evidence type="ECO:0000256" key="14">
    <source>
        <dbReference type="ARBA" id="ARBA00023268"/>
    </source>
</evidence>
<evidence type="ECO:0000256" key="19">
    <source>
        <dbReference type="SAM" id="Phobius"/>
    </source>
</evidence>
<feature type="transmembrane region" description="Helical" evidence="19">
    <location>
        <begin position="27"/>
        <end position="53"/>
    </location>
</feature>
<dbReference type="AlphaFoldDB" id="A0A3B0C1X7"/>
<keyword evidence="7" id="KW-0808">Transferase</keyword>
<evidence type="ECO:0000256" key="2">
    <source>
        <dbReference type="ARBA" id="ARBA00007739"/>
    </source>
</evidence>
<dbReference type="PANTHER" id="PTHR32282">
    <property type="entry name" value="BINDING PROTEIN TRANSPEPTIDASE, PUTATIVE-RELATED"/>
    <property type="match status" value="1"/>
</dbReference>
<dbReference type="GO" id="GO:0009252">
    <property type="term" value="P:peptidoglycan biosynthetic process"/>
    <property type="evidence" value="ECO:0007669"/>
    <property type="project" value="UniProtKB-KW"/>
</dbReference>
<evidence type="ECO:0000256" key="1">
    <source>
        <dbReference type="ARBA" id="ARBA00007090"/>
    </source>
</evidence>
<keyword evidence="10" id="KW-0133">Cell shape</keyword>
<name>A0A3B0C1X7_9BACL</name>
<keyword evidence="9" id="KW-0378">Hydrolase</keyword>
<accession>A0A3B0C1X7</accession>
<evidence type="ECO:0000256" key="11">
    <source>
        <dbReference type="ARBA" id="ARBA00022984"/>
    </source>
</evidence>
<evidence type="ECO:0000256" key="13">
    <source>
        <dbReference type="ARBA" id="ARBA00023136"/>
    </source>
</evidence>
<evidence type="ECO:0000259" key="21">
    <source>
        <dbReference type="Pfam" id="PF00912"/>
    </source>
</evidence>
<dbReference type="GO" id="GO:0009002">
    <property type="term" value="F:serine-type D-Ala-D-Ala carboxypeptidase activity"/>
    <property type="evidence" value="ECO:0007669"/>
    <property type="project" value="UniProtKB-EC"/>
</dbReference>
<dbReference type="FunFam" id="1.10.3810.10:FF:000001">
    <property type="entry name" value="Penicillin-binding protein 1A"/>
    <property type="match status" value="1"/>
</dbReference>
<keyword evidence="6" id="KW-0328">Glycosyltransferase</keyword>
<comment type="similarity">
    <text evidence="1">In the C-terminal section; belongs to the transpeptidase family.</text>
</comment>
<keyword evidence="14" id="KW-0511">Multifunctional enzyme</keyword>
<dbReference type="SUPFAM" id="SSF53955">
    <property type="entry name" value="Lysozyme-like"/>
    <property type="match status" value="1"/>
</dbReference>
<keyword evidence="5" id="KW-0645">Protease</keyword>
<evidence type="ECO:0000256" key="6">
    <source>
        <dbReference type="ARBA" id="ARBA00022676"/>
    </source>
</evidence>
<comment type="catalytic activity">
    <reaction evidence="16">
        <text>Preferential cleavage: (Ac)2-L-Lys-D-Ala-|-D-Ala. Also transpeptidation of peptidyl-alanyl moieties that are N-acyl substituents of D-alanine.</text>
        <dbReference type="EC" id="3.4.16.4"/>
    </reaction>
</comment>
<evidence type="ECO:0000256" key="7">
    <source>
        <dbReference type="ARBA" id="ARBA00022679"/>
    </source>
</evidence>
<evidence type="ECO:0000313" key="22">
    <source>
        <dbReference type="EMBL" id="RKN79252.1"/>
    </source>
</evidence>
<organism evidence="22 23">
    <name type="scientific">Paenibacillus ginsengarvi</name>
    <dbReference type="NCBI Taxonomy" id="400777"/>
    <lineage>
        <taxon>Bacteria</taxon>
        <taxon>Bacillati</taxon>
        <taxon>Bacillota</taxon>
        <taxon>Bacilli</taxon>
        <taxon>Bacillales</taxon>
        <taxon>Paenibacillaceae</taxon>
        <taxon>Paenibacillus</taxon>
    </lineage>
</organism>
<dbReference type="InterPro" id="IPR001264">
    <property type="entry name" value="Glyco_trans_51"/>
</dbReference>
<dbReference type="Gene3D" id="3.40.710.10">
    <property type="entry name" value="DD-peptidase/beta-lactamase superfamily"/>
    <property type="match status" value="1"/>
</dbReference>
<feature type="compositionally biased region" description="Basic and acidic residues" evidence="18">
    <location>
        <begin position="672"/>
        <end position="689"/>
    </location>
</feature>
<evidence type="ECO:0000256" key="4">
    <source>
        <dbReference type="ARBA" id="ARBA00022645"/>
    </source>
</evidence>
<dbReference type="InterPro" id="IPR023346">
    <property type="entry name" value="Lysozyme-like_dom_sf"/>
</dbReference>
<keyword evidence="3" id="KW-1003">Cell membrane</keyword>
<dbReference type="Pfam" id="PF00905">
    <property type="entry name" value="Transpeptidase"/>
    <property type="match status" value="1"/>
</dbReference>
<sequence>MKQQRPIPKVRNPASTATKKTSRRKPWLRAAGVVLIAAVAAALLAFAALALWVRSLDIGKLANPLLGPTQLMDRNGNVVSELSSSKIVPVPLERIPLQMRQAVVVVEDRRFYDHSGVDTIGILRALYRNVTDGGVSQGGSTITQQLAKNVFLSNEQTLSRKLNEAAYAFKIEQTYDKNRILETYLNQIYFGEGQWGIQQAAKTYFGKDVEQLTLAESAMLAALPKAPSHYSPFKNKEKALERRNLVLELMLGEQYISDTDYKAAIAEPLPAAGYDAGGLRGQYGYYLDQVIEEAIETYGLTERQLLAGGLRIYTELDSDVQNAMETTYRNDALFPRSEADQLMQSGAVILDPYTGGVRGIVGGRGEHVYRGFNHATQLKRQPGSSFKPLVVYAPAIEMGYGPASRLYDGPLDINGYKPADWDKRTRGEVTLREAVIRSWNIPAVWLLHEIGLQTGKSFASKLGIPFAKGDDNLAVALGGLQDGVSPLQMAQAYGMFPNLGVMMPAHTIVKLTTASGSVLAEAQPVPIQAMSAAGAYTVTGLLQDVVREGTGSNAAMNRPVAGKTGTTQLPETAEFAGVEGSKDAWFVGYTPELVGAVWIGYDHTDRNHTLSTSGGYTPALVFKEMMGLALKDVAAGSFKQLPPADNRNSGGWGASPGSKENGNKQQPPGKAKKADEKKTDKGKPKDDKKGHGKKDRDEEDD</sequence>
<reference evidence="22 23" key="1">
    <citation type="journal article" date="2007" name="Int. J. Syst. Evol. Microbiol.">
        <title>Paenibacillus ginsengarvi sp. nov., isolated from soil from ginseng cultivation.</title>
        <authorList>
            <person name="Yoon M.H."/>
            <person name="Ten L.N."/>
            <person name="Im W.T."/>
        </authorList>
    </citation>
    <scope>NUCLEOTIDE SEQUENCE [LARGE SCALE GENOMIC DNA]</scope>
    <source>
        <strain evidence="22 23">KCTC 13059</strain>
    </source>
</reference>
<evidence type="ECO:0000259" key="20">
    <source>
        <dbReference type="Pfam" id="PF00905"/>
    </source>
</evidence>
<dbReference type="EMBL" id="RBAH01000016">
    <property type="protein sequence ID" value="RKN79252.1"/>
    <property type="molecule type" value="Genomic_DNA"/>
</dbReference>
<comment type="catalytic activity">
    <reaction evidence="17">
        <text>[GlcNAc-(1-&gt;4)-Mur2Ac(oyl-L-Ala-gamma-D-Glu-L-Lys-D-Ala-D-Ala)](n)-di-trans,octa-cis-undecaprenyl diphosphate + beta-D-GlcNAc-(1-&gt;4)-Mur2Ac(oyl-L-Ala-gamma-D-Glu-L-Lys-D-Ala-D-Ala)-di-trans,octa-cis-undecaprenyl diphosphate = [GlcNAc-(1-&gt;4)-Mur2Ac(oyl-L-Ala-gamma-D-Glu-L-Lys-D-Ala-D-Ala)](n+1)-di-trans,octa-cis-undecaprenyl diphosphate + di-trans,octa-cis-undecaprenyl diphosphate + H(+)</text>
        <dbReference type="Rhea" id="RHEA:23708"/>
        <dbReference type="Rhea" id="RHEA-COMP:9602"/>
        <dbReference type="Rhea" id="RHEA-COMP:9603"/>
        <dbReference type="ChEBI" id="CHEBI:15378"/>
        <dbReference type="ChEBI" id="CHEBI:58405"/>
        <dbReference type="ChEBI" id="CHEBI:60033"/>
        <dbReference type="ChEBI" id="CHEBI:78435"/>
        <dbReference type="EC" id="2.4.99.28"/>
    </reaction>
</comment>
<dbReference type="GO" id="GO:0071555">
    <property type="term" value="P:cell wall organization"/>
    <property type="evidence" value="ECO:0007669"/>
    <property type="project" value="UniProtKB-KW"/>
</dbReference>
<feature type="domain" description="Glycosyl transferase family 51" evidence="21">
    <location>
        <begin position="76"/>
        <end position="250"/>
    </location>
</feature>
<dbReference type="GO" id="GO:0030288">
    <property type="term" value="C:outer membrane-bounded periplasmic space"/>
    <property type="evidence" value="ECO:0007669"/>
    <property type="project" value="TreeGrafter"/>
</dbReference>